<dbReference type="PANTHER" id="PTHR12147">
    <property type="entry name" value="METALLOPEPTIDASE M28 FAMILY MEMBER"/>
    <property type="match status" value="1"/>
</dbReference>
<comment type="caution">
    <text evidence="2">The sequence shown here is derived from an EMBL/GenBank/DDBJ whole genome shotgun (WGS) entry which is preliminary data.</text>
</comment>
<dbReference type="Gene3D" id="3.40.630.10">
    <property type="entry name" value="Zn peptidases"/>
    <property type="match status" value="2"/>
</dbReference>
<evidence type="ECO:0000313" key="2">
    <source>
        <dbReference type="EMBL" id="TMQ68049.1"/>
    </source>
</evidence>
<dbReference type="EMBL" id="VBOY01000018">
    <property type="protein sequence ID" value="TMQ68049.1"/>
    <property type="molecule type" value="Genomic_DNA"/>
</dbReference>
<dbReference type="SUPFAM" id="SSF53187">
    <property type="entry name" value="Zn-dependent exopeptidases"/>
    <property type="match status" value="1"/>
</dbReference>
<gene>
    <name evidence="2" type="ORF">E6K78_02610</name>
</gene>
<dbReference type="InterPro" id="IPR007484">
    <property type="entry name" value="Peptidase_M28"/>
</dbReference>
<feature type="domain" description="Peptidase M28" evidence="1">
    <location>
        <begin position="241"/>
        <end position="438"/>
    </location>
</feature>
<name>A0A538TWQ1_UNCEI</name>
<evidence type="ECO:0000259" key="1">
    <source>
        <dbReference type="Pfam" id="PF04389"/>
    </source>
</evidence>
<evidence type="ECO:0000313" key="3">
    <source>
        <dbReference type="Proteomes" id="UP000316609"/>
    </source>
</evidence>
<dbReference type="Proteomes" id="UP000316609">
    <property type="component" value="Unassembled WGS sequence"/>
</dbReference>
<dbReference type="PANTHER" id="PTHR12147:SF26">
    <property type="entry name" value="PEPTIDASE M28 DOMAIN-CONTAINING PROTEIN"/>
    <property type="match status" value="1"/>
</dbReference>
<dbReference type="AlphaFoldDB" id="A0A538TWQ1"/>
<sequence>MFRELLEQVREQASGERALETVRALTRFHRVQASPGYEQAAQWLAHELEGFGLTPEIDRVPGDGRTRFLGQLMPEGWEASRATAFLIESGRRVPLCDYAAEKLSLVLRSVSVRGRFPIVVVNDGSEERDYQGIEVRGAVVLASGAAQRVHRLAVIERGAAGLLVDGRRAIPPVRDRFDDPDALAYTSFWWATDEPRGWGFVLSPRAGQDLRDRITRGTRAEIEVEIVSRFAPTEIPLVSALLRGDQPGEVVVVSHLCHPQPSANDNASGVAANLEAARVLSTLAEGRPQRGMSVRFLWVPELTGTYAYLHRHADRIPRMVAALNLDMVGENQDRCGSTFLLEHPPCFAASFAEELLARIRRAAVDWVPSYAGPGHYAMTRMAEVPYSGGSDHIVFLDPAFGVPCPMLIQWPDRYYHSSHDTPDKCDPRSLALAVRCAATYAASLAHMGDPERGWLLEAVRRGSQRRLLDSFDAEDPAWALARERLRGITALRSLSRLGLETPLLERECRALDEFARAHGGEPASGPRAGAGSVRPRRLLEAPLHSQRHLLEGFDALPSVTRERWRRREEEMPEGLTLAELAWYACDGRRSIDEIARLVWHETGRHEPDYLEEFFERTAALGLSEWAEQEAEPCSPAAPRMATP</sequence>
<dbReference type="GO" id="GO:0008235">
    <property type="term" value="F:metalloexopeptidase activity"/>
    <property type="evidence" value="ECO:0007669"/>
    <property type="project" value="InterPro"/>
</dbReference>
<dbReference type="Pfam" id="PF04389">
    <property type="entry name" value="Peptidase_M28"/>
    <property type="match status" value="1"/>
</dbReference>
<proteinExistence type="predicted"/>
<dbReference type="InterPro" id="IPR045175">
    <property type="entry name" value="M28_fam"/>
</dbReference>
<accession>A0A538TWQ1</accession>
<organism evidence="2 3">
    <name type="scientific">Eiseniibacteriota bacterium</name>
    <dbReference type="NCBI Taxonomy" id="2212470"/>
    <lineage>
        <taxon>Bacteria</taxon>
        <taxon>Candidatus Eiseniibacteriota</taxon>
    </lineage>
</organism>
<protein>
    <submittedName>
        <fullName evidence="2">DUF4910 domain-containing protein</fullName>
    </submittedName>
</protein>
<reference evidence="2 3" key="1">
    <citation type="journal article" date="2019" name="Nat. Microbiol.">
        <title>Mediterranean grassland soil C-N compound turnover is dependent on rainfall and depth, and is mediated by genomically divergent microorganisms.</title>
        <authorList>
            <person name="Diamond S."/>
            <person name="Andeer P.F."/>
            <person name="Li Z."/>
            <person name="Crits-Christoph A."/>
            <person name="Burstein D."/>
            <person name="Anantharaman K."/>
            <person name="Lane K.R."/>
            <person name="Thomas B.C."/>
            <person name="Pan C."/>
            <person name="Northen T.R."/>
            <person name="Banfield J.F."/>
        </authorList>
    </citation>
    <scope>NUCLEOTIDE SEQUENCE [LARGE SCALE GENOMIC DNA]</scope>
    <source>
        <strain evidence="2">WS_8</strain>
    </source>
</reference>
<dbReference type="GO" id="GO:0006508">
    <property type="term" value="P:proteolysis"/>
    <property type="evidence" value="ECO:0007669"/>
    <property type="project" value="InterPro"/>
</dbReference>